<evidence type="ECO:0000256" key="1">
    <source>
        <dbReference type="ARBA" id="ARBA00005820"/>
    </source>
</evidence>
<dbReference type="PROSITE" id="PS50294">
    <property type="entry name" value="WD_REPEATS_REGION"/>
    <property type="match status" value="1"/>
</dbReference>
<keyword evidence="11" id="KW-1185">Reference proteome</keyword>
<reference evidence="10 11" key="1">
    <citation type="submission" date="2020-05" db="EMBL/GenBank/DDBJ databases">
        <title>Genome Sequencing of Type Strains.</title>
        <authorList>
            <person name="Lemaire J.F."/>
            <person name="Inderbitzin P."/>
            <person name="Gregorio O.A."/>
            <person name="Collins S.B."/>
            <person name="Wespe N."/>
            <person name="Knight-Connoni V."/>
        </authorList>
    </citation>
    <scope>NUCLEOTIDE SEQUENCE [LARGE SCALE GENOMIC DNA]</scope>
    <source>
        <strain evidence="10 11">ATCC 25174</strain>
    </source>
</reference>
<dbReference type="InterPro" id="IPR049052">
    <property type="entry name" value="nSTAND1"/>
</dbReference>
<dbReference type="InterPro" id="IPR011044">
    <property type="entry name" value="Quino_amine_DH_bsu"/>
</dbReference>
<dbReference type="GO" id="GO:0000160">
    <property type="term" value="P:phosphorelay signal transduction system"/>
    <property type="evidence" value="ECO:0007669"/>
    <property type="project" value="InterPro"/>
</dbReference>
<dbReference type="SUPFAM" id="SSF50998">
    <property type="entry name" value="Quinoprotein alcohol dehydrogenase-like"/>
    <property type="match status" value="1"/>
</dbReference>
<organism evidence="10 11">
    <name type="scientific">Cellulomonas humilata</name>
    <dbReference type="NCBI Taxonomy" id="144055"/>
    <lineage>
        <taxon>Bacteria</taxon>
        <taxon>Bacillati</taxon>
        <taxon>Actinomycetota</taxon>
        <taxon>Actinomycetes</taxon>
        <taxon>Micrococcales</taxon>
        <taxon>Cellulomonadaceae</taxon>
        <taxon>Cellulomonas</taxon>
    </lineage>
</organism>
<comment type="caution">
    <text evidence="10">The sequence shown here is derived from an EMBL/GenBank/DDBJ whole genome shotgun (WGS) entry which is preliminary data.</text>
</comment>
<dbReference type="Gene3D" id="2.130.10.10">
    <property type="entry name" value="YVTN repeat-like/Quinoprotein amine dehydrogenase"/>
    <property type="match status" value="3"/>
</dbReference>
<evidence type="ECO:0000256" key="7">
    <source>
        <dbReference type="PROSITE-ProRule" id="PRU00221"/>
    </source>
</evidence>
<dbReference type="SMART" id="SM00862">
    <property type="entry name" value="Trans_reg_C"/>
    <property type="match status" value="1"/>
</dbReference>
<dbReference type="CDD" id="cd15831">
    <property type="entry name" value="BTAD"/>
    <property type="match status" value="1"/>
</dbReference>
<evidence type="ECO:0000256" key="8">
    <source>
        <dbReference type="PROSITE-ProRule" id="PRU01091"/>
    </source>
</evidence>
<keyword evidence="5 8" id="KW-0238">DNA-binding</keyword>
<dbReference type="InterPro" id="IPR036388">
    <property type="entry name" value="WH-like_DNA-bd_sf"/>
</dbReference>
<dbReference type="SUPFAM" id="SSF48452">
    <property type="entry name" value="TPR-like"/>
    <property type="match status" value="1"/>
</dbReference>
<dbReference type="InterPro" id="IPR019775">
    <property type="entry name" value="WD40_repeat_CS"/>
</dbReference>
<evidence type="ECO:0000256" key="5">
    <source>
        <dbReference type="ARBA" id="ARBA00023125"/>
    </source>
</evidence>
<evidence type="ECO:0000256" key="2">
    <source>
        <dbReference type="ARBA" id="ARBA00022574"/>
    </source>
</evidence>
<keyword evidence="3" id="KW-0677">Repeat</keyword>
<evidence type="ECO:0000313" key="11">
    <source>
        <dbReference type="Proteomes" id="UP000565724"/>
    </source>
</evidence>
<dbReference type="PROSITE" id="PS51755">
    <property type="entry name" value="OMPR_PHOB"/>
    <property type="match status" value="1"/>
</dbReference>
<dbReference type="InterPro" id="IPR005158">
    <property type="entry name" value="BTAD"/>
</dbReference>
<comment type="similarity">
    <text evidence="1">Belongs to the AfsR/DnrI/RedD regulatory family.</text>
</comment>
<protein>
    <submittedName>
        <fullName evidence="10">AAA family ATPase</fullName>
    </submittedName>
</protein>
<dbReference type="PROSITE" id="PS50082">
    <property type="entry name" value="WD_REPEATS_2"/>
    <property type="match status" value="2"/>
</dbReference>
<dbReference type="Gene3D" id="1.10.10.10">
    <property type="entry name" value="Winged helix-like DNA-binding domain superfamily/Winged helix DNA-binding domain"/>
    <property type="match status" value="1"/>
</dbReference>
<feature type="domain" description="OmpR/PhoB-type" evidence="9">
    <location>
        <begin position="10"/>
        <end position="110"/>
    </location>
</feature>
<feature type="DNA-binding region" description="OmpR/PhoB-type" evidence="8">
    <location>
        <begin position="10"/>
        <end position="110"/>
    </location>
</feature>
<dbReference type="RefSeq" id="WP_175347316.1">
    <property type="nucleotide sequence ID" value="NZ_JABMCI010000060.1"/>
</dbReference>
<dbReference type="InterPro" id="IPR015943">
    <property type="entry name" value="WD40/YVTN_repeat-like_dom_sf"/>
</dbReference>
<dbReference type="EMBL" id="JABMCI010000060">
    <property type="protein sequence ID" value="NUU17360.1"/>
    <property type="molecule type" value="Genomic_DNA"/>
</dbReference>
<dbReference type="InterPro" id="IPR001867">
    <property type="entry name" value="OmpR/PhoB-type_DNA-bd"/>
</dbReference>
<dbReference type="InterPro" id="IPR016032">
    <property type="entry name" value="Sig_transdc_resp-reg_C-effctor"/>
</dbReference>
<dbReference type="GO" id="GO:0005829">
    <property type="term" value="C:cytosol"/>
    <property type="evidence" value="ECO:0007669"/>
    <property type="project" value="UniProtKB-ARBA"/>
</dbReference>
<dbReference type="Pfam" id="PF03704">
    <property type="entry name" value="BTAD"/>
    <property type="match status" value="1"/>
</dbReference>
<dbReference type="InterPro" id="IPR041664">
    <property type="entry name" value="AAA_16"/>
</dbReference>
<accession>A0A7Y6A0E0</accession>
<dbReference type="SUPFAM" id="SSF52540">
    <property type="entry name" value="P-loop containing nucleoside triphosphate hydrolases"/>
    <property type="match status" value="2"/>
</dbReference>
<dbReference type="Pfam" id="PF13191">
    <property type="entry name" value="AAA_16"/>
    <property type="match status" value="1"/>
</dbReference>
<dbReference type="GO" id="GO:0003677">
    <property type="term" value="F:DNA binding"/>
    <property type="evidence" value="ECO:0007669"/>
    <property type="project" value="UniProtKB-UniRule"/>
</dbReference>
<dbReference type="SMART" id="SM01043">
    <property type="entry name" value="BTAD"/>
    <property type="match status" value="1"/>
</dbReference>
<dbReference type="SUPFAM" id="SSF50969">
    <property type="entry name" value="YVTN repeat-like/Quinoprotein amine dehydrogenase"/>
    <property type="match status" value="2"/>
</dbReference>
<feature type="repeat" description="WD" evidence="7">
    <location>
        <begin position="1508"/>
        <end position="1539"/>
    </location>
</feature>
<dbReference type="Gene3D" id="1.25.40.10">
    <property type="entry name" value="Tetratricopeptide repeat domain"/>
    <property type="match status" value="1"/>
</dbReference>
<evidence type="ECO:0000256" key="4">
    <source>
        <dbReference type="ARBA" id="ARBA00023015"/>
    </source>
</evidence>
<dbReference type="FunFam" id="1.25.40.10:FF:000222">
    <property type="entry name" value="SARP family transcriptional regulator"/>
    <property type="match status" value="1"/>
</dbReference>
<dbReference type="Pfam" id="PF00486">
    <property type="entry name" value="Trans_reg_C"/>
    <property type="match status" value="1"/>
</dbReference>
<dbReference type="InterPro" id="IPR011047">
    <property type="entry name" value="Quinoprotein_ADH-like_sf"/>
</dbReference>
<dbReference type="Pfam" id="PF20703">
    <property type="entry name" value="nSTAND1"/>
    <property type="match status" value="1"/>
</dbReference>
<evidence type="ECO:0000259" key="9">
    <source>
        <dbReference type="PROSITE" id="PS51755"/>
    </source>
</evidence>
<dbReference type="PANTHER" id="PTHR35807">
    <property type="entry name" value="TRANSCRIPTIONAL REGULATOR REDD-RELATED"/>
    <property type="match status" value="1"/>
</dbReference>
<keyword evidence="2 7" id="KW-0853">WD repeat</keyword>
<dbReference type="SUPFAM" id="SSF46894">
    <property type="entry name" value="C-terminal effector domain of the bipartite response regulators"/>
    <property type="match status" value="1"/>
</dbReference>
<dbReference type="Pfam" id="PF00400">
    <property type="entry name" value="WD40"/>
    <property type="match status" value="2"/>
</dbReference>
<keyword evidence="4" id="KW-0805">Transcription regulation</keyword>
<keyword evidence="6" id="KW-0804">Transcription</keyword>
<feature type="repeat" description="WD" evidence="7">
    <location>
        <begin position="1268"/>
        <end position="1309"/>
    </location>
</feature>
<name>A0A7Y6A0E0_9CELL</name>
<evidence type="ECO:0000256" key="6">
    <source>
        <dbReference type="ARBA" id="ARBA00023163"/>
    </source>
</evidence>
<dbReference type="InterPro" id="IPR051677">
    <property type="entry name" value="AfsR-DnrI-RedD_regulator"/>
</dbReference>
<gene>
    <name evidence="10" type="ORF">HP550_08875</name>
</gene>
<dbReference type="PANTHER" id="PTHR35807:SF1">
    <property type="entry name" value="TRANSCRIPTIONAL REGULATOR REDD"/>
    <property type="match status" value="1"/>
</dbReference>
<evidence type="ECO:0000256" key="3">
    <source>
        <dbReference type="ARBA" id="ARBA00022737"/>
    </source>
</evidence>
<dbReference type="PROSITE" id="PS00678">
    <property type="entry name" value="WD_REPEATS_1"/>
    <property type="match status" value="1"/>
</dbReference>
<dbReference type="InterPro" id="IPR011990">
    <property type="entry name" value="TPR-like_helical_dom_sf"/>
</dbReference>
<dbReference type="GO" id="GO:0006355">
    <property type="term" value="P:regulation of DNA-templated transcription"/>
    <property type="evidence" value="ECO:0007669"/>
    <property type="project" value="InterPro"/>
</dbReference>
<dbReference type="InterPro" id="IPR027417">
    <property type="entry name" value="P-loop_NTPase"/>
</dbReference>
<dbReference type="Proteomes" id="UP000565724">
    <property type="component" value="Unassembled WGS sequence"/>
</dbReference>
<dbReference type="SMART" id="SM00320">
    <property type="entry name" value="WD40"/>
    <property type="match status" value="7"/>
</dbReference>
<dbReference type="InterPro" id="IPR001680">
    <property type="entry name" value="WD40_rpt"/>
</dbReference>
<evidence type="ECO:0000313" key="10">
    <source>
        <dbReference type="EMBL" id="NUU17360.1"/>
    </source>
</evidence>
<sequence>MSTSGNAMWPQASAVGASTTFRVLGPLEVWVGASRLEVGGRQEQALLALLLTAPGRVFSVAAIAAGLWGERPPGGADNTVMSYVSRLRRSLPDGVAATVVTRRPGYLIAIEPDQVDAELFRSLVGRGHRELAAGRPELAAESLREALGWWRGDAYAEFDAPFAVAERRALEELRLAALEDRVSAELDVGEAPDLVAELEAQVSAHPLRERLWAQLMTALYRSGRQADALRSYQRARSTLVDELGVEPGDELQDLHALVLAHDPRLLGPGTTRSRRAEPLGRGFVGRARELELFDEAYGRAKAGSSTRILLTGPHGMGKTRLLAEVARRARAAGVTVVDEPSRADPAGAPVLLVLDSLERSSVAELIELSEVLGAGPHPALVAGACVWDDLTSAQADALGRLFPDRLSLGRLSASEVAELVALYVPRPELDDAPEAADIVASGGVPLQVHAAAGRYAERLLAERIGTSAQAIADPRRQVAQSRAEVADGVTELSRVRALRQAHTSPETRRRVCPFKGLAYYDVDDAPYFAGRERLIARLVAGLVDAPLLAVVGASGSGKSSVVRAGLVAAISGGLLPGSDRWRVVVTTPARNAPDLPPAAEPGAEPRTLLVVDQLEEMFTALPRADQAGYAEWITAAAERDDVTVVVAIRSDYFARVVVHRRLADLLAANAVLVGAMSVDELREAVEVPAAAADLALEPGLAATIADDVVGEPGGLPLMSTALLSLWEHGDGRRLSLADYRETGGVRTAVARLAEGAIAPMTPKQQDHARRILLRLADVDDSGEPVRRRVALSELAVDDDPDARAALEVLAARRLLTVSATHAEVAHEALLREWPRLRGWLDDDEAGRRMRRHLVPAAAAWLSSARDPGELYRGQRLTAALDFVADHGDDLTDLERDFLLASRDAADTDAAARRRSHRRLQGLAAGLAVVLLLALGAGWVAVDRRNESARLAVEADVRALRAAALGEDRWDLALLYAAQAYRVDPSAQSRAALLRTVHRSPEATAMYTTDGRLLGLAVSADGQTLAGLGSAGTVDVWDVTTGARRSTMSGLTELGVTSLDLSPDGRYLAVVGIPVDAETYDFQQQLMVVDLDQTPPTVQTWGGPGIAAARFTGDGRTVVTVGIDGLIRAVDVPTGHMVQVGGPEVTVSDQTALDAPAGRRFMVAADADAPGVVTAWEAASGRVVWSSEVDGGAVASISPAGTALVLAHETGSVEHLDLVTGARRTVPSDPGVGFVDLDWAPDGSSFAGATTEGTVVLWDSTTLEPRSIFRGHSGTVSQVVHSADGASLYASGFDGAVVVWDLTRTRGVVMGMGTPAPAQRFGPFRAANRVLSTDGSLAVSYRDEGALELLDVGTATTTVVPVRVNGSPARVVVDPAGRHAAVLTVQWPRNLRAEIQVVDVASRSVLPYRIRLIADFLSPAPAFSGDGRTLVTADAEFVVVWDVQSGRTSAERTGYMARERIVSVATDATASIVAVGVIGGGVEVVDTATGERVTELVPPGGDNLATTPLAFSPDGKWLAGGSESGRVVVWDTATWDVQRTWLAVLGGGVDSLTFTPDSRAVVAGGAGTASVGDVDPRGATDMTLTLSALPSRSDVAAATRDEGRSVVTLTEDEGVQVWAISADALLEQACALAARPLTRAEWRTVLPNLPYEQTCPGR</sequence>
<proteinExistence type="inferred from homology"/>